<name>A0A1A9UID4_GLOAU</name>
<protein>
    <submittedName>
        <fullName evidence="2">Uncharacterized protein</fullName>
    </submittedName>
</protein>
<reference evidence="2" key="1">
    <citation type="submission" date="2020-05" db="UniProtKB">
        <authorList>
            <consortium name="EnsemblMetazoa"/>
        </authorList>
    </citation>
    <scope>IDENTIFICATION</scope>
    <source>
        <strain evidence="2">TTRI</strain>
    </source>
</reference>
<evidence type="ECO:0000313" key="3">
    <source>
        <dbReference type="Proteomes" id="UP000078200"/>
    </source>
</evidence>
<feature type="region of interest" description="Disordered" evidence="1">
    <location>
        <begin position="73"/>
        <end position="93"/>
    </location>
</feature>
<dbReference type="VEuPathDB" id="VectorBase:GAUT005876"/>
<evidence type="ECO:0000313" key="2">
    <source>
        <dbReference type="EnsemblMetazoa" id="GAUT005876-PA"/>
    </source>
</evidence>
<dbReference type="EnsemblMetazoa" id="GAUT005876-RA">
    <property type="protein sequence ID" value="GAUT005876-PA"/>
    <property type="gene ID" value="GAUT005876"/>
</dbReference>
<feature type="compositionally biased region" description="Polar residues" evidence="1">
    <location>
        <begin position="76"/>
        <end position="93"/>
    </location>
</feature>
<keyword evidence="3" id="KW-1185">Reference proteome</keyword>
<dbReference type="AlphaFoldDB" id="A0A1A9UID4"/>
<accession>A0A1A9UID4</accession>
<organism evidence="2 3">
    <name type="scientific">Glossina austeni</name>
    <name type="common">Savannah tsetse fly</name>
    <dbReference type="NCBI Taxonomy" id="7395"/>
    <lineage>
        <taxon>Eukaryota</taxon>
        <taxon>Metazoa</taxon>
        <taxon>Ecdysozoa</taxon>
        <taxon>Arthropoda</taxon>
        <taxon>Hexapoda</taxon>
        <taxon>Insecta</taxon>
        <taxon>Pterygota</taxon>
        <taxon>Neoptera</taxon>
        <taxon>Endopterygota</taxon>
        <taxon>Diptera</taxon>
        <taxon>Brachycera</taxon>
        <taxon>Muscomorpha</taxon>
        <taxon>Hippoboscoidea</taxon>
        <taxon>Glossinidae</taxon>
        <taxon>Glossina</taxon>
    </lineage>
</organism>
<sequence>MSRAVYCRYVMLVCCMRDIVGHCKCLRFRRGQFNHTNNQIKCLRWACKECHQRDEDFHKLIERTQIPSVVAHSPFDETTNPRNQKSGVVGSSDNLMSANSKEVDSYVNTASVSTYLTSVPTMYSHLLQST</sequence>
<dbReference type="Proteomes" id="UP000078200">
    <property type="component" value="Unassembled WGS sequence"/>
</dbReference>
<proteinExistence type="predicted"/>
<evidence type="ECO:0000256" key="1">
    <source>
        <dbReference type="SAM" id="MobiDB-lite"/>
    </source>
</evidence>